<proteinExistence type="predicted"/>
<dbReference type="Proteomes" id="UP001185873">
    <property type="component" value="Unassembled WGS sequence"/>
</dbReference>
<sequence>MNAADRLDQIDCRLRDPMVTYQENATEDAPTLVAALESVLELHKPVKRYVVDGYEEVSYESREQAVEETECDPRAVTEWVLCEECCRVEDGPDGVGPQVAGYANSDHPCTTYLTVQAAFEKAAS</sequence>
<dbReference type="AlphaFoldDB" id="A0AAE4U6R0"/>
<evidence type="ECO:0000313" key="1">
    <source>
        <dbReference type="EMBL" id="MDV6300224.1"/>
    </source>
</evidence>
<name>A0AAE4U6R0_9ACTN</name>
<comment type="caution">
    <text evidence="1">The sequence shown here is derived from an EMBL/GenBank/DDBJ whole genome shotgun (WGS) entry which is preliminary data.</text>
</comment>
<dbReference type="RefSeq" id="WP_317470758.1">
    <property type="nucleotide sequence ID" value="NZ_JAWLKJ010000003.1"/>
</dbReference>
<protein>
    <submittedName>
        <fullName evidence="1">Uncharacterized protein</fullName>
    </submittedName>
</protein>
<gene>
    <name evidence="1" type="ORF">R3P82_14045</name>
</gene>
<dbReference type="EMBL" id="JAWLKJ010000003">
    <property type="protein sequence ID" value="MDV6300224.1"/>
    <property type="molecule type" value="Genomic_DNA"/>
</dbReference>
<accession>A0AAE4U6R0</accession>
<evidence type="ECO:0000313" key="2">
    <source>
        <dbReference type="Proteomes" id="UP001185873"/>
    </source>
</evidence>
<organism evidence="1 2">
    <name type="scientific">Dietzia maris</name>
    <dbReference type="NCBI Taxonomy" id="37915"/>
    <lineage>
        <taxon>Bacteria</taxon>
        <taxon>Bacillati</taxon>
        <taxon>Actinomycetota</taxon>
        <taxon>Actinomycetes</taxon>
        <taxon>Mycobacteriales</taxon>
        <taxon>Dietziaceae</taxon>
        <taxon>Dietzia</taxon>
    </lineage>
</organism>
<reference evidence="1" key="1">
    <citation type="submission" date="2023-10" db="EMBL/GenBank/DDBJ databases">
        <title>Development of a sustainable strategy for remediation of hydrocarbon-contaminated territories based on the waste exchange concept.</title>
        <authorList>
            <person name="Krivoruchko A."/>
        </authorList>
    </citation>
    <scope>NUCLEOTIDE SEQUENCE</scope>
    <source>
        <strain evidence="1">IEGM 1175</strain>
    </source>
</reference>